<reference evidence="8 9" key="1">
    <citation type="journal article" date="2023" name="Hortic Res">
        <title>The complete reference genome for grapevine (Vitis vinifera L.) genetics and breeding.</title>
        <authorList>
            <person name="Shi X."/>
            <person name="Cao S."/>
            <person name="Wang X."/>
            <person name="Huang S."/>
            <person name="Wang Y."/>
            <person name="Liu Z."/>
            <person name="Liu W."/>
            <person name="Leng X."/>
            <person name="Peng Y."/>
            <person name="Wang N."/>
            <person name="Wang Y."/>
            <person name="Ma Z."/>
            <person name="Xu X."/>
            <person name="Zhang F."/>
            <person name="Xue H."/>
            <person name="Zhong H."/>
            <person name="Wang Y."/>
            <person name="Zhang K."/>
            <person name="Velt A."/>
            <person name="Avia K."/>
            <person name="Holtgrawe D."/>
            <person name="Grimplet J."/>
            <person name="Matus J.T."/>
            <person name="Ware D."/>
            <person name="Wu X."/>
            <person name="Wang H."/>
            <person name="Liu C."/>
            <person name="Fang Y."/>
            <person name="Rustenholz C."/>
            <person name="Cheng Z."/>
            <person name="Xiao H."/>
            <person name="Zhou Y."/>
        </authorList>
    </citation>
    <scope>NUCLEOTIDE SEQUENCE [LARGE SCALE GENOMIC DNA]</scope>
    <source>
        <strain evidence="9">cv. Pinot noir / PN40024</strain>
        <tissue evidence="8">Leaf</tissue>
    </source>
</reference>
<evidence type="ECO:0000256" key="2">
    <source>
        <dbReference type="ARBA" id="ARBA00022692"/>
    </source>
</evidence>
<dbReference type="InterPro" id="IPR045064">
    <property type="entry name" value="Reticulon-like"/>
</dbReference>
<feature type="domain" description="Reticulon" evidence="7">
    <location>
        <begin position="30"/>
        <end position="141"/>
    </location>
</feature>
<feature type="transmembrane region" description="Helical" evidence="6">
    <location>
        <begin position="60"/>
        <end position="80"/>
    </location>
</feature>
<evidence type="ECO:0000256" key="1">
    <source>
        <dbReference type="ARBA" id="ARBA00004477"/>
    </source>
</evidence>
<name>A0ABY9DPY7_VITVI</name>
<accession>A0ABY9DPY7</accession>
<organism evidence="8 9">
    <name type="scientific">Vitis vinifera</name>
    <name type="common">Grape</name>
    <dbReference type="NCBI Taxonomy" id="29760"/>
    <lineage>
        <taxon>Eukaryota</taxon>
        <taxon>Viridiplantae</taxon>
        <taxon>Streptophyta</taxon>
        <taxon>Embryophyta</taxon>
        <taxon>Tracheophyta</taxon>
        <taxon>Spermatophyta</taxon>
        <taxon>Magnoliopsida</taxon>
        <taxon>eudicotyledons</taxon>
        <taxon>Gunneridae</taxon>
        <taxon>Pentapetalae</taxon>
        <taxon>rosids</taxon>
        <taxon>Vitales</taxon>
        <taxon>Vitaceae</taxon>
        <taxon>Viteae</taxon>
        <taxon>Vitis</taxon>
    </lineage>
</organism>
<evidence type="ECO:0000313" key="8">
    <source>
        <dbReference type="EMBL" id="WKA09472.1"/>
    </source>
</evidence>
<dbReference type="EMBL" id="CP126665">
    <property type="protein sequence ID" value="WKA09472.1"/>
    <property type="molecule type" value="Genomic_DNA"/>
</dbReference>
<comment type="subcellular location">
    <subcellularLocation>
        <location evidence="1 6">Endoplasmic reticulum membrane</location>
        <topology evidence="1 6">Multi-pass membrane protein</topology>
    </subcellularLocation>
</comment>
<dbReference type="InterPro" id="IPR003388">
    <property type="entry name" value="Reticulon"/>
</dbReference>
<keyword evidence="9" id="KW-1185">Reference proteome</keyword>
<evidence type="ECO:0000259" key="7">
    <source>
        <dbReference type="PROSITE" id="PS50845"/>
    </source>
</evidence>
<evidence type="ECO:0000256" key="3">
    <source>
        <dbReference type="ARBA" id="ARBA00022824"/>
    </source>
</evidence>
<keyword evidence="2 6" id="KW-0812">Transmembrane</keyword>
<dbReference type="PROSITE" id="PS50845">
    <property type="entry name" value="RETICULON"/>
    <property type="match status" value="1"/>
</dbReference>
<keyword evidence="4 6" id="KW-1133">Transmembrane helix</keyword>
<comment type="caution">
    <text evidence="6">Lacks conserved residue(s) required for the propagation of feature annotation.</text>
</comment>
<feature type="non-terminal residue" evidence="8">
    <location>
        <position position="1"/>
    </location>
</feature>
<dbReference type="PANTHER" id="PTHR10994:SF193">
    <property type="entry name" value="RETICULON-LIKE PROTEIN"/>
    <property type="match status" value="1"/>
</dbReference>
<evidence type="ECO:0000313" key="9">
    <source>
        <dbReference type="Proteomes" id="UP001227230"/>
    </source>
</evidence>
<protein>
    <recommendedName>
        <fullName evidence="6">Reticulon-like protein</fullName>
    </recommendedName>
</protein>
<dbReference type="Pfam" id="PF02453">
    <property type="entry name" value="Reticulon"/>
    <property type="match status" value="1"/>
</dbReference>
<gene>
    <name evidence="8" type="ORF">VitviT2T_027114</name>
</gene>
<dbReference type="PANTHER" id="PTHR10994">
    <property type="entry name" value="RETICULON"/>
    <property type="match status" value="1"/>
</dbReference>
<proteinExistence type="predicted"/>
<evidence type="ECO:0000256" key="6">
    <source>
        <dbReference type="RuleBase" id="RU363132"/>
    </source>
</evidence>
<dbReference type="Proteomes" id="UP001227230">
    <property type="component" value="Chromosome 18"/>
</dbReference>
<sequence>KSSPTTFKAKVYRIFDREKPIHKVLNGGKPIDVVLWEKKISTGVLGGETAVWTLFELLEYHLLTLVCHCLILALAILFLWSNATTFINKAPPHIPEVHIPNDLVLQFASALRIEINRGFAILCNIASGKDLKKFLSVIVGL</sequence>
<evidence type="ECO:0000256" key="4">
    <source>
        <dbReference type="ARBA" id="ARBA00022989"/>
    </source>
</evidence>
<keyword evidence="3 6" id="KW-0256">Endoplasmic reticulum</keyword>
<keyword evidence="5 6" id="KW-0472">Membrane</keyword>
<evidence type="ECO:0000256" key="5">
    <source>
        <dbReference type="ARBA" id="ARBA00023136"/>
    </source>
</evidence>